<feature type="transmembrane region" description="Helical" evidence="17">
    <location>
        <begin position="358"/>
        <end position="383"/>
    </location>
</feature>
<evidence type="ECO:0000256" key="9">
    <source>
        <dbReference type="ARBA" id="ARBA00022833"/>
    </source>
</evidence>
<evidence type="ECO:0000259" key="18">
    <source>
        <dbReference type="PROSITE" id="PS50846"/>
    </source>
</evidence>
<gene>
    <name evidence="19" type="primary">cadA</name>
    <name evidence="19" type="ORF">FYJ27_00530</name>
</gene>
<dbReference type="InterPro" id="IPR036163">
    <property type="entry name" value="HMA_dom_sf"/>
</dbReference>
<dbReference type="SFLD" id="SFLDF00027">
    <property type="entry name" value="p-type_atpase"/>
    <property type="match status" value="1"/>
</dbReference>
<dbReference type="Gene3D" id="2.70.150.10">
    <property type="entry name" value="Calcium-transporting ATPase, cytoplasmic transduction domain A"/>
    <property type="match status" value="1"/>
</dbReference>
<dbReference type="AlphaFoldDB" id="A0A844FE08"/>
<accession>A0A844FE08</accession>
<feature type="transmembrane region" description="Helical" evidence="17">
    <location>
        <begin position="327"/>
        <end position="346"/>
    </location>
</feature>
<dbReference type="EMBL" id="VULR01000001">
    <property type="protein sequence ID" value="MSS42223.1"/>
    <property type="molecule type" value="Genomic_DNA"/>
</dbReference>
<dbReference type="Proteomes" id="UP000462760">
    <property type="component" value="Unassembled WGS sequence"/>
</dbReference>
<evidence type="ECO:0000256" key="14">
    <source>
        <dbReference type="ARBA" id="ARBA00023136"/>
    </source>
</evidence>
<dbReference type="RefSeq" id="WP_154481497.1">
    <property type="nucleotide sequence ID" value="NZ_VULR01000001.1"/>
</dbReference>
<dbReference type="GO" id="GO:0046872">
    <property type="term" value="F:metal ion binding"/>
    <property type="evidence" value="ECO:0007669"/>
    <property type="project" value="UniProtKB-KW"/>
</dbReference>
<organism evidence="19 20">
    <name type="scientific">Anaerosalibacter bizertensis</name>
    <dbReference type="NCBI Taxonomy" id="932217"/>
    <lineage>
        <taxon>Bacteria</taxon>
        <taxon>Bacillati</taxon>
        <taxon>Bacillota</taxon>
        <taxon>Tissierellia</taxon>
        <taxon>Tissierellales</taxon>
        <taxon>Sporanaerobacteraceae</taxon>
        <taxon>Anaerosalibacter</taxon>
    </lineage>
</organism>
<evidence type="ECO:0000256" key="11">
    <source>
        <dbReference type="ARBA" id="ARBA00022842"/>
    </source>
</evidence>
<evidence type="ECO:0000256" key="3">
    <source>
        <dbReference type="ARBA" id="ARBA00022475"/>
    </source>
</evidence>
<dbReference type="PANTHER" id="PTHR48085">
    <property type="entry name" value="CADMIUM/ZINC-TRANSPORTING ATPASE HMA2-RELATED"/>
    <property type="match status" value="1"/>
</dbReference>
<evidence type="ECO:0000256" key="1">
    <source>
        <dbReference type="ARBA" id="ARBA00004651"/>
    </source>
</evidence>
<evidence type="ECO:0000256" key="17">
    <source>
        <dbReference type="RuleBase" id="RU362081"/>
    </source>
</evidence>
<feature type="transmembrane region" description="Helical" evidence="17">
    <location>
        <begin position="667"/>
        <end position="686"/>
    </location>
</feature>
<dbReference type="InterPro" id="IPR059000">
    <property type="entry name" value="ATPase_P-type_domA"/>
</dbReference>
<evidence type="ECO:0000256" key="2">
    <source>
        <dbReference type="ARBA" id="ARBA00006024"/>
    </source>
</evidence>
<keyword evidence="19" id="KW-0378">Hydrolase</keyword>
<evidence type="ECO:0000256" key="16">
    <source>
        <dbReference type="ARBA" id="ARBA00049338"/>
    </source>
</evidence>
<feature type="transmembrane region" description="Helical" evidence="17">
    <location>
        <begin position="131"/>
        <end position="150"/>
    </location>
</feature>
<dbReference type="InterPro" id="IPR051014">
    <property type="entry name" value="Cation_Transport_ATPase_IB"/>
</dbReference>
<dbReference type="NCBIfam" id="TIGR01512">
    <property type="entry name" value="ATPase-IB2_Cd"/>
    <property type="match status" value="1"/>
</dbReference>
<dbReference type="InterPro" id="IPR001757">
    <property type="entry name" value="P_typ_ATPase"/>
</dbReference>
<evidence type="ECO:0000256" key="13">
    <source>
        <dbReference type="ARBA" id="ARBA00022989"/>
    </source>
</evidence>
<dbReference type="Gene3D" id="3.40.50.1000">
    <property type="entry name" value="HAD superfamily/HAD-like"/>
    <property type="match status" value="1"/>
</dbReference>
<evidence type="ECO:0000313" key="19">
    <source>
        <dbReference type="EMBL" id="MSS42223.1"/>
    </source>
</evidence>
<dbReference type="PROSITE" id="PS50846">
    <property type="entry name" value="HMA_2"/>
    <property type="match status" value="1"/>
</dbReference>
<dbReference type="Gene3D" id="3.30.70.100">
    <property type="match status" value="1"/>
</dbReference>
<comment type="catalytic activity">
    <reaction evidence="16">
        <text>Cd(2+)(in) + ATP + H2O = Cd(2+)(out) + ADP + phosphate + H(+)</text>
        <dbReference type="Rhea" id="RHEA:12132"/>
        <dbReference type="ChEBI" id="CHEBI:15377"/>
        <dbReference type="ChEBI" id="CHEBI:15378"/>
        <dbReference type="ChEBI" id="CHEBI:30616"/>
        <dbReference type="ChEBI" id="CHEBI:43474"/>
        <dbReference type="ChEBI" id="CHEBI:48775"/>
        <dbReference type="ChEBI" id="CHEBI:456216"/>
        <dbReference type="EC" id="7.2.2.21"/>
    </reaction>
</comment>
<dbReference type="InterPro" id="IPR023214">
    <property type="entry name" value="HAD_sf"/>
</dbReference>
<dbReference type="GO" id="GO:0005524">
    <property type="term" value="F:ATP binding"/>
    <property type="evidence" value="ECO:0007669"/>
    <property type="project" value="UniProtKB-UniRule"/>
</dbReference>
<proteinExistence type="inferred from homology"/>
<dbReference type="SUPFAM" id="SSF81665">
    <property type="entry name" value="Calcium ATPase, transmembrane domain M"/>
    <property type="match status" value="1"/>
</dbReference>
<dbReference type="EC" id="3.6.3.3" evidence="19"/>
<comment type="similarity">
    <text evidence="2 17">Belongs to the cation transport ATPase (P-type) (TC 3.A.3) family. Type IB subfamily.</text>
</comment>
<evidence type="ECO:0000256" key="12">
    <source>
        <dbReference type="ARBA" id="ARBA00022967"/>
    </source>
</evidence>
<dbReference type="InterPro" id="IPR044492">
    <property type="entry name" value="P_typ_ATPase_HD_dom"/>
</dbReference>
<feature type="domain" description="HMA" evidence="18">
    <location>
        <begin position="13"/>
        <end position="82"/>
    </location>
</feature>
<dbReference type="InterPro" id="IPR008250">
    <property type="entry name" value="ATPase_P-typ_transduc_dom_A_sf"/>
</dbReference>
<keyword evidence="12" id="KW-1278">Translocase</keyword>
<dbReference type="FunFam" id="2.70.150.10:FF:000002">
    <property type="entry name" value="Copper-transporting ATPase 1, putative"/>
    <property type="match status" value="1"/>
</dbReference>
<dbReference type="PANTHER" id="PTHR48085:SF5">
    <property type="entry name" value="CADMIUM_ZINC-TRANSPORTING ATPASE HMA4-RELATED"/>
    <property type="match status" value="1"/>
</dbReference>
<dbReference type="PROSITE" id="PS00154">
    <property type="entry name" value="ATPASE_E1_E2"/>
    <property type="match status" value="1"/>
</dbReference>
<dbReference type="SUPFAM" id="SSF81653">
    <property type="entry name" value="Calcium ATPase, transduction domain A"/>
    <property type="match status" value="1"/>
</dbReference>
<dbReference type="InterPro" id="IPR036412">
    <property type="entry name" value="HAD-like_sf"/>
</dbReference>
<dbReference type="PRINTS" id="PR00941">
    <property type="entry name" value="CDATPASE"/>
</dbReference>
<dbReference type="Pfam" id="PF00702">
    <property type="entry name" value="Hydrolase"/>
    <property type="match status" value="1"/>
</dbReference>
<reference evidence="19 20" key="1">
    <citation type="submission" date="2019-08" db="EMBL/GenBank/DDBJ databases">
        <title>In-depth cultivation of the pig gut microbiome towards novel bacterial diversity and tailored functional studies.</title>
        <authorList>
            <person name="Wylensek D."/>
            <person name="Hitch T.C.A."/>
            <person name="Clavel T."/>
        </authorList>
    </citation>
    <scope>NUCLEOTIDE SEQUENCE [LARGE SCALE GENOMIC DNA]</scope>
    <source>
        <strain evidence="19 20">Med78-601-WT-4W-RMD-3</strain>
    </source>
</reference>
<evidence type="ECO:0000313" key="20">
    <source>
        <dbReference type="Proteomes" id="UP000462760"/>
    </source>
</evidence>
<dbReference type="SUPFAM" id="SSF56784">
    <property type="entry name" value="HAD-like"/>
    <property type="match status" value="1"/>
</dbReference>
<dbReference type="InterPro" id="IPR018303">
    <property type="entry name" value="ATPase_P-typ_P_site"/>
</dbReference>
<dbReference type="GO" id="GO:0016463">
    <property type="term" value="F:P-type zinc transporter activity"/>
    <property type="evidence" value="ECO:0007669"/>
    <property type="project" value="UniProtKB-EC"/>
</dbReference>
<evidence type="ECO:0000256" key="7">
    <source>
        <dbReference type="ARBA" id="ARBA00022723"/>
    </source>
</evidence>
<dbReference type="SFLD" id="SFLDG00002">
    <property type="entry name" value="C1.7:_P-type_atpase_like"/>
    <property type="match status" value="1"/>
</dbReference>
<keyword evidence="13 17" id="KW-1133">Transmembrane helix</keyword>
<dbReference type="CDD" id="cd07548">
    <property type="entry name" value="P-type_ATPase-Cd_Zn_Co_like"/>
    <property type="match status" value="1"/>
</dbReference>
<dbReference type="GO" id="GO:0016887">
    <property type="term" value="F:ATP hydrolysis activity"/>
    <property type="evidence" value="ECO:0007669"/>
    <property type="project" value="InterPro"/>
</dbReference>
<comment type="catalytic activity">
    <reaction evidence="15">
        <text>Zn(2+)(in) + ATP + H2O = Zn(2+)(out) + ADP + phosphate + H(+)</text>
        <dbReference type="Rhea" id="RHEA:20621"/>
        <dbReference type="ChEBI" id="CHEBI:15377"/>
        <dbReference type="ChEBI" id="CHEBI:15378"/>
        <dbReference type="ChEBI" id="CHEBI:29105"/>
        <dbReference type="ChEBI" id="CHEBI:30616"/>
        <dbReference type="ChEBI" id="CHEBI:43474"/>
        <dbReference type="ChEBI" id="CHEBI:456216"/>
        <dbReference type="EC" id="7.2.2.12"/>
    </reaction>
</comment>
<dbReference type="GO" id="GO:0005886">
    <property type="term" value="C:plasma membrane"/>
    <property type="evidence" value="ECO:0007669"/>
    <property type="project" value="UniProtKB-SubCell"/>
</dbReference>
<dbReference type="SFLD" id="SFLDS00003">
    <property type="entry name" value="Haloacid_Dehalogenase"/>
    <property type="match status" value="1"/>
</dbReference>
<evidence type="ECO:0000256" key="6">
    <source>
        <dbReference type="ARBA" id="ARBA00022692"/>
    </source>
</evidence>
<comment type="subcellular location">
    <subcellularLocation>
        <location evidence="1">Cell membrane</location>
        <topology evidence="1">Multi-pass membrane protein</topology>
    </subcellularLocation>
</comment>
<dbReference type="InterPro" id="IPR027256">
    <property type="entry name" value="P-typ_ATPase_IB"/>
</dbReference>
<dbReference type="PRINTS" id="PR00119">
    <property type="entry name" value="CATATPASE"/>
</dbReference>
<dbReference type="Pfam" id="PF00122">
    <property type="entry name" value="E1-E2_ATPase"/>
    <property type="match status" value="1"/>
</dbReference>
<keyword evidence="11" id="KW-0460">Magnesium</keyword>
<protein>
    <submittedName>
        <fullName evidence="19">Cadmium-translocating P-type ATPase</fullName>
        <ecNumber evidence="19">3.6.3.3</ecNumber>
    </submittedName>
</protein>
<dbReference type="FunFam" id="3.40.1110.10:FF:000066">
    <property type="entry name" value="Cadmium-translocating P-type ATPase"/>
    <property type="match status" value="1"/>
</dbReference>
<sequence length="714" mass="77624">MFNSWQRGISLVAKKEFILEGLNCANCANKIEKKANDINGVDNATLDFVSKKLKVQIEADNDSDKISNEIKTIVNELEPHVRVIEKESLSHSHEHDHSHGNIEKSQVAKIIIAVILYLIPIILKLEGSSRFAFFFVSYIVVGGEILLRAARNISKGQIFDENFLMALATIGAFAIGEYPEGVAVMLFYQIGELFQDMAVGHSRKSIKALLDIRPDYANLKEGKNIRKVEPAEVKVGDYIVVKPGEKIPLDGIVIEGNSTVDTSNITGENVPRSVGSGESVLSGFVNNQGLLTIEVSKEFGESTVSKILDLVENASSKKAPTENFITVFARYYTPVVVISALVIAFIPPLLFNLNLSDWIYRALIFLVISCPCALVISIPLGFFGGIGGASKTGILIKGGNYLDALNQVDTIVMDKTGTLTKGVFKVTEIEAVEDFTEDEVLEYAAFGEAFSNHPIGKSIIEAYGKDIDNKIIESYREISGKGIKAEINGDEIIVGNRRLFEDEGIFVEDKKSFGTIVYVSKNNKYIGNIIISDEIKEDAKETISQFKELGIKETIMLSGDNKLVANEVGKSLGIDGVYGELLPQDKVSILEKIMNEKGKEGKVAFVGDGVNDAPVLARADVGIAMGGLGSDAAIEAADIVIMTDEPKKISTGIKISKRTKKIVTQNIIFALGVKLIVLILGAFGVATMWEAVFADVGVSIIAILNSMRALNVEE</sequence>
<dbReference type="Pfam" id="PF00403">
    <property type="entry name" value="HMA"/>
    <property type="match status" value="1"/>
</dbReference>
<dbReference type="NCBIfam" id="TIGR01525">
    <property type="entry name" value="ATPase-IB_hvy"/>
    <property type="match status" value="1"/>
</dbReference>
<evidence type="ECO:0000256" key="15">
    <source>
        <dbReference type="ARBA" id="ARBA00047308"/>
    </source>
</evidence>
<keyword evidence="8 17" id="KW-0547">Nucleotide-binding</keyword>
<dbReference type="CDD" id="cd00371">
    <property type="entry name" value="HMA"/>
    <property type="match status" value="1"/>
</dbReference>
<dbReference type="OrthoDB" id="9760364at2"/>
<dbReference type="SUPFAM" id="SSF55008">
    <property type="entry name" value="HMA, heavy metal-associated domain"/>
    <property type="match status" value="1"/>
</dbReference>
<dbReference type="InterPro" id="IPR023299">
    <property type="entry name" value="ATPase_P-typ_cyto_dom_N"/>
</dbReference>
<evidence type="ECO:0000256" key="4">
    <source>
        <dbReference type="ARBA" id="ARBA00022539"/>
    </source>
</evidence>
<keyword evidence="10 17" id="KW-0067">ATP-binding</keyword>
<dbReference type="Gene3D" id="3.40.1110.10">
    <property type="entry name" value="Calcium-transporting ATPase, cytoplasmic domain N"/>
    <property type="match status" value="1"/>
</dbReference>
<keyword evidence="9" id="KW-0862">Zinc</keyword>
<keyword evidence="4" id="KW-0104">Cadmium</keyword>
<dbReference type="NCBIfam" id="TIGR01494">
    <property type="entry name" value="ATPase_P-type"/>
    <property type="match status" value="1"/>
</dbReference>
<dbReference type="GO" id="GO:0008551">
    <property type="term" value="F:P-type cadmium transporter activity"/>
    <property type="evidence" value="ECO:0007669"/>
    <property type="project" value="UniProtKB-EC"/>
</dbReference>
<keyword evidence="5" id="KW-0597">Phosphoprotein</keyword>
<dbReference type="InterPro" id="IPR006121">
    <property type="entry name" value="HMA_dom"/>
</dbReference>
<keyword evidence="14 17" id="KW-0472">Membrane</keyword>
<keyword evidence="7 17" id="KW-0479">Metal-binding</keyword>
<keyword evidence="6 17" id="KW-0812">Transmembrane</keyword>
<evidence type="ECO:0000256" key="10">
    <source>
        <dbReference type="ARBA" id="ARBA00022840"/>
    </source>
</evidence>
<keyword evidence="3 17" id="KW-1003">Cell membrane</keyword>
<evidence type="ECO:0000256" key="8">
    <source>
        <dbReference type="ARBA" id="ARBA00022741"/>
    </source>
</evidence>
<comment type="caution">
    <text evidence="19">The sequence shown here is derived from an EMBL/GenBank/DDBJ whole genome shotgun (WGS) entry which is preliminary data.</text>
</comment>
<evidence type="ECO:0000256" key="5">
    <source>
        <dbReference type="ARBA" id="ARBA00022553"/>
    </source>
</evidence>
<dbReference type="InterPro" id="IPR023298">
    <property type="entry name" value="ATPase_P-typ_TM_dom_sf"/>
</dbReference>
<name>A0A844FE08_9FIRM</name>